<evidence type="ECO:0000313" key="4">
    <source>
        <dbReference type="Proteomes" id="UP000502706"/>
    </source>
</evidence>
<dbReference type="SUPFAM" id="SSF53448">
    <property type="entry name" value="Nucleotide-diphospho-sugar transferases"/>
    <property type="match status" value="1"/>
</dbReference>
<keyword evidence="1" id="KW-0812">Transmembrane</keyword>
<dbReference type="InterPro" id="IPR001173">
    <property type="entry name" value="Glyco_trans_2-like"/>
</dbReference>
<dbReference type="GO" id="GO:0016740">
    <property type="term" value="F:transferase activity"/>
    <property type="evidence" value="ECO:0007669"/>
    <property type="project" value="UniProtKB-KW"/>
</dbReference>
<feature type="domain" description="Glycosyltransferase 2-like" evidence="2">
    <location>
        <begin position="53"/>
        <end position="221"/>
    </location>
</feature>
<dbReference type="PANTHER" id="PTHR43646:SF3">
    <property type="entry name" value="SLR1566 PROTEIN"/>
    <property type="match status" value="1"/>
</dbReference>
<dbReference type="RefSeq" id="WP_166396818.1">
    <property type="nucleotide sequence ID" value="NZ_CP045121.1"/>
</dbReference>
<reference evidence="3 4" key="1">
    <citation type="submission" date="2019-10" db="EMBL/GenBank/DDBJ databases">
        <title>Rubrobacter sp nov SCSIO 52915 isolated from a deep-sea sediment in the South China Sea.</title>
        <authorList>
            <person name="Chen R.W."/>
        </authorList>
    </citation>
    <scope>NUCLEOTIDE SEQUENCE [LARGE SCALE GENOMIC DNA]</scope>
    <source>
        <strain evidence="3 4">SCSIO 52915</strain>
    </source>
</reference>
<dbReference type="Proteomes" id="UP000502706">
    <property type="component" value="Chromosome"/>
</dbReference>
<dbReference type="KEGG" id="rmar:GBA65_12215"/>
<keyword evidence="4" id="KW-1185">Reference proteome</keyword>
<dbReference type="PANTHER" id="PTHR43646">
    <property type="entry name" value="GLYCOSYLTRANSFERASE"/>
    <property type="match status" value="1"/>
</dbReference>
<keyword evidence="1" id="KW-0472">Membrane</keyword>
<organism evidence="3 4">
    <name type="scientific">Rubrobacter marinus</name>
    <dbReference type="NCBI Taxonomy" id="2653852"/>
    <lineage>
        <taxon>Bacteria</taxon>
        <taxon>Bacillati</taxon>
        <taxon>Actinomycetota</taxon>
        <taxon>Rubrobacteria</taxon>
        <taxon>Rubrobacterales</taxon>
        <taxon>Rubrobacteraceae</taxon>
        <taxon>Rubrobacter</taxon>
    </lineage>
</organism>
<proteinExistence type="predicted"/>
<feature type="transmembrane region" description="Helical" evidence="1">
    <location>
        <begin position="342"/>
        <end position="360"/>
    </location>
</feature>
<evidence type="ECO:0000313" key="3">
    <source>
        <dbReference type="EMBL" id="QIN79158.1"/>
    </source>
</evidence>
<evidence type="ECO:0000259" key="2">
    <source>
        <dbReference type="Pfam" id="PF00535"/>
    </source>
</evidence>
<dbReference type="CDD" id="cd00761">
    <property type="entry name" value="Glyco_tranf_GTA_type"/>
    <property type="match status" value="1"/>
</dbReference>
<gene>
    <name evidence="3" type="ORF">GBA65_12215</name>
</gene>
<accession>A0A6G8PYC2</accession>
<dbReference type="InterPro" id="IPR029044">
    <property type="entry name" value="Nucleotide-diphossugar_trans"/>
</dbReference>
<dbReference type="Gene3D" id="3.90.550.10">
    <property type="entry name" value="Spore Coat Polysaccharide Biosynthesis Protein SpsA, Chain A"/>
    <property type="match status" value="1"/>
</dbReference>
<sequence>MTPYPRRLFSFLSFLGLAAQLALSIGWFRGMREIRALRDFEPGPLPGGYPSLSVVVPARDEERAVAGALRSVLENGYPGRLEVFAVDDRSTDATPGILASLAGEYPNLTVLSVRSLPEGWLGKNHALYVGASEAGGEWLLFSDADVHLAPGCLARAVACATRDGLDHLTLSPDVLSRGTLLSAFVATFYLIFTLVARPWLAKDPRRKESVGVGAFNLVRRDAYLAAGTHRAIALRPDDDMKLAKLLKIRGFRQDVASGDGLVLVEWHTSVRGAIRGLEKSVYAGADYRLGAIVAGVLLHALVGVLPFAGALLLGRGAPRAACLGNVALIHAMYRRSGSEAPLLHTALHPLGIALFAYAALRSAYRAIRTGGIEWRGTRYPLDELRRNVL</sequence>
<keyword evidence="1" id="KW-1133">Transmembrane helix</keyword>
<dbReference type="AlphaFoldDB" id="A0A6G8PYC2"/>
<evidence type="ECO:0000256" key="1">
    <source>
        <dbReference type="SAM" id="Phobius"/>
    </source>
</evidence>
<protein>
    <submittedName>
        <fullName evidence="3">Glycosyltransferase</fullName>
    </submittedName>
</protein>
<keyword evidence="3" id="KW-0808">Transferase</keyword>
<dbReference type="Pfam" id="PF00535">
    <property type="entry name" value="Glycos_transf_2"/>
    <property type="match status" value="1"/>
</dbReference>
<feature type="transmembrane region" description="Helical" evidence="1">
    <location>
        <begin position="180"/>
        <end position="200"/>
    </location>
</feature>
<dbReference type="EMBL" id="CP045121">
    <property type="protein sequence ID" value="QIN79158.1"/>
    <property type="molecule type" value="Genomic_DNA"/>
</dbReference>
<name>A0A6G8PYC2_9ACTN</name>
<feature type="transmembrane region" description="Helical" evidence="1">
    <location>
        <begin position="289"/>
        <end position="313"/>
    </location>
</feature>